<reference evidence="1 2" key="2">
    <citation type="journal article" date="2017" name="Front. Plant Sci.">
        <title>Gene Classification and Mining of Molecular Markers Useful in Red Clover (Trifolium pratense) Breeding.</title>
        <authorList>
            <person name="Istvanek J."/>
            <person name="Dluhosova J."/>
            <person name="Dluhos P."/>
            <person name="Patkova L."/>
            <person name="Nedelnik J."/>
            <person name="Repkova J."/>
        </authorList>
    </citation>
    <scope>NUCLEOTIDE SEQUENCE [LARGE SCALE GENOMIC DNA]</scope>
    <source>
        <strain evidence="2">cv. Tatra</strain>
        <tissue evidence="1">Young leaves</tissue>
    </source>
</reference>
<organism evidence="1 2">
    <name type="scientific">Trifolium pratense</name>
    <name type="common">Red clover</name>
    <dbReference type="NCBI Taxonomy" id="57577"/>
    <lineage>
        <taxon>Eukaryota</taxon>
        <taxon>Viridiplantae</taxon>
        <taxon>Streptophyta</taxon>
        <taxon>Embryophyta</taxon>
        <taxon>Tracheophyta</taxon>
        <taxon>Spermatophyta</taxon>
        <taxon>Magnoliopsida</taxon>
        <taxon>eudicotyledons</taxon>
        <taxon>Gunneridae</taxon>
        <taxon>Pentapetalae</taxon>
        <taxon>rosids</taxon>
        <taxon>fabids</taxon>
        <taxon>Fabales</taxon>
        <taxon>Fabaceae</taxon>
        <taxon>Papilionoideae</taxon>
        <taxon>50 kb inversion clade</taxon>
        <taxon>NPAAA clade</taxon>
        <taxon>Hologalegina</taxon>
        <taxon>IRL clade</taxon>
        <taxon>Trifolieae</taxon>
        <taxon>Trifolium</taxon>
    </lineage>
</organism>
<name>A0A2K3K5J8_TRIPR</name>
<feature type="non-terminal residue" evidence="1">
    <location>
        <position position="1"/>
    </location>
</feature>
<dbReference type="Proteomes" id="UP000236291">
    <property type="component" value="Unassembled WGS sequence"/>
</dbReference>
<gene>
    <name evidence="1" type="ORF">L195_g060722</name>
</gene>
<evidence type="ECO:0000313" key="2">
    <source>
        <dbReference type="Proteomes" id="UP000236291"/>
    </source>
</evidence>
<protein>
    <recommendedName>
        <fullName evidence="3">Reverse transcriptase zinc-binding domain-containing protein</fullName>
    </recommendedName>
</protein>
<proteinExistence type="predicted"/>
<evidence type="ECO:0008006" key="3">
    <source>
        <dbReference type="Google" id="ProtNLM"/>
    </source>
</evidence>
<reference evidence="1 2" key="1">
    <citation type="journal article" date="2014" name="Am. J. Bot.">
        <title>Genome assembly and annotation for red clover (Trifolium pratense; Fabaceae).</title>
        <authorList>
            <person name="Istvanek J."/>
            <person name="Jaros M."/>
            <person name="Krenek A."/>
            <person name="Repkova J."/>
        </authorList>
    </citation>
    <scope>NUCLEOTIDE SEQUENCE [LARGE SCALE GENOMIC DNA]</scope>
    <source>
        <strain evidence="2">cv. Tatra</strain>
        <tissue evidence="1">Young leaves</tissue>
    </source>
</reference>
<dbReference type="EMBL" id="ASHM01142472">
    <property type="protein sequence ID" value="PNX61564.1"/>
    <property type="molecule type" value="Genomic_DNA"/>
</dbReference>
<comment type="caution">
    <text evidence="1">The sequence shown here is derived from an EMBL/GenBank/DDBJ whole genome shotgun (WGS) entry which is preliminary data.</text>
</comment>
<evidence type="ECO:0000313" key="1">
    <source>
        <dbReference type="EMBL" id="PNX61564.1"/>
    </source>
</evidence>
<dbReference type="AlphaFoldDB" id="A0A2K3K5J8"/>
<sequence length="65" mass="7674">RLLTHYRKSKMNLGPPFCMFCEDEIETELHVLRDCSKSMAMWLNTVHDSDREAFFSVDFCNTQTP</sequence>
<accession>A0A2K3K5J8</accession>